<name>A0ACA9MIL6_9GLOM</name>
<organism evidence="1 2">
    <name type="scientific">Scutellospora calospora</name>
    <dbReference type="NCBI Taxonomy" id="85575"/>
    <lineage>
        <taxon>Eukaryota</taxon>
        <taxon>Fungi</taxon>
        <taxon>Fungi incertae sedis</taxon>
        <taxon>Mucoromycota</taxon>
        <taxon>Glomeromycotina</taxon>
        <taxon>Glomeromycetes</taxon>
        <taxon>Diversisporales</taxon>
        <taxon>Gigasporaceae</taxon>
        <taxon>Scutellospora</taxon>
    </lineage>
</organism>
<reference evidence="1" key="1">
    <citation type="submission" date="2021-06" db="EMBL/GenBank/DDBJ databases">
        <authorList>
            <person name="Kallberg Y."/>
            <person name="Tangrot J."/>
            <person name="Rosling A."/>
        </authorList>
    </citation>
    <scope>NUCLEOTIDE SEQUENCE</scope>
    <source>
        <strain evidence="1">AU212A</strain>
    </source>
</reference>
<dbReference type="EMBL" id="CAJVPM010013023">
    <property type="protein sequence ID" value="CAG8592010.1"/>
    <property type="molecule type" value="Genomic_DNA"/>
</dbReference>
<dbReference type="Proteomes" id="UP000789860">
    <property type="component" value="Unassembled WGS sequence"/>
</dbReference>
<comment type="caution">
    <text evidence="1">The sequence shown here is derived from an EMBL/GenBank/DDBJ whole genome shotgun (WGS) entry which is preliminary data.</text>
</comment>
<feature type="non-terminal residue" evidence="1">
    <location>
        <position position="1"/>
    </location>
</feature>
<accession>A0ACA9MIL6</accession>
<gene>
    <name evidence="1" type="ORF">SCALOS_LOCUS6612</name>
</gene>
<feature type="non-terminal residue" evidence="1">
    <location>
        <position position="159"/>
    </location>
</feature>
<proteinExistence type="predicted"/>
<protein>
    <submittedName>
        <fullName evidence="1">2765_t:CDS:1</fullName>
    </submittedName>
</protein>
<keyword evidence="2" id="KW-1185">Reference proteome</keyword>
<evidence type="ECO:0000313" key="2">
    <source>
        <dbReference type="Proteomes" id="UP000789860"/>
    </source>
</evidence>
<evidence type="ECO:0000313" key="1">
    <source>
        <dbReference type="EMBL" id="CAG8592010.1"/>
    </source>
</evidence>
<sequence>NRYENQSVVFLNEWYTKVRWDDIVNYLNDTPEEVEVKCKGFKPFLAKYIFMTSRRSLEESFNFGQRNKSEDEVHRDWELIFHRGSVNEFRNMIWDLKYDKEEYTTEELTEVVKDLNKDEDGEIVIKNNQVYWRHHFSEFKKRYLQDYSRCKELSDYKQE</sequence>